<evidence type="ECO:0000313" key="6">
    <source>
        <dbReference type="EMBL" id="GFP79283.1"/>
    </source>
</evidence>
<dbReference type="GO" id="GO:0015020">
    <property type="term" value="F:glucuronosyltransferase activity"/>
    <property type="evidence" value="ECO:0007669"/>
    <property type="project" value="InterPro"/>
</dbReference>
<comment type="subcellular location">
    <subcellularLocation>
        <location evidence="1">Membrane</location>
        <topology evidence="1">Single-pass type II membrane protein</topology>
    </subcellularLocation>
</comment>
<keyword evidence="7" id="KW-1185">Reference proteome</keyword>
<dbReference type="Proteomes" id="UP000653305">
    <property type="component" value="Unassembled WGS sequence"/>
</dbReference>
<dbReference type="PANTHER" id="PTHR45719">
    <property type="entry name" value="GLYCOSYLTRANSFERASE"/>
    <property type="match status" value="1"/>
</dbReference>
<evidence type="ECO:0000313" key="7">
    <source>
        <dbReference type="Proteomes" id="UP000653305"/>
    </source>
</evidence>
<reference evidence="6" key="1">
    <citation type="submission" date="2020-07" db="EMBL/GenBank/DDBJ databases">
        <title>Ethylene signaling mediates host invasion by parasitic plants.</title>
        <authorList>
            <person name="Yoshida S."/>
        </authorList>
    </citation>
    <scope>NUCLEOTIDE SEQUENCE</scope>
    <source>
        <strain evidence="6">Okayama</strain>
    </source>
</reference>
<name>A0A830B3N2_9LAMI</name>
<dbReference type="EMBL" id="BMAC01000006">
    <property type="protein sequence ID" value="GFP79283.1"/>
    <property type="molecule type" value="Genomic_DNA"/>
</dbReference>
<dbReference type="InterPro" id="IPR003406">
    <property type="entry name" value="Glyco_trans_14"/>
</dbReference>
<evidence type="ECO:0000256" key="5">
    <source>
        <dbReference type="ARBA" id="ARBA00023180"/>
    </source>
</evidence>
<keyword evidence="4" id="KW-0472">Membrane</keyword>
<dbReference type="OrthoDB" id="2019572at2759"/>
<keyword evidence="5" id="KW-0325">Glycoprotein</keyword>
<keyword evidence="3 6" id="KW-0808">Transferase</keyword>
<dbReference type="InterPro" id="IPR044610">
    <property type="entry name" value="GLCAT14A/B/C"/>
</dbReference>
<sequence>MKRLKNYYLQFKQPKTMDRKWITMERKWIFPLAIGSIVSLFLLFLTTLTSPDGVPLFPLRRYYAPSATAASASVFVESKLNPLPINDLPPPPRLAYLISGSARDGAMLRRTLQALYHPNNQYVVHLDAESSAAERLDLYNYVTNHSVFRRFENVRMITKANLVTYRGPTMVANTLHAAAILLKQGGDWDWFINLSASDYPLVTQDDLLHTFSYLPRDLNFIDHTSNIGWKEFQRAKPIIIDPGLYMRKKADVFWITQRRSVPTAFKLFTGSAWMALSRPFIDYCVWGWDNLPRTVLMYYANFLSSPEGYFHTVICNAQEFRNTTVNSDLHFISWDNPPKQHPHHLNLGDMQKMVDSNAPFARKFNHNDPVLDKIDQELLFRGKDMLVPGGWCVAARENGSDPCSAVGNITVLRPTAGAKRLEKLTASLLSDANFRPRQCK</sequence>
<protein>
    <submittedName>
        <fullName evidence="6">Xylosyltransferase 1</fullName>
    </submittedName>
</protein>
<dbReference type="Pfam" id="PF02485">
    <property type="entry name" value="Branch"/>
    <property type="match status" value="1"/>
</dbReference>
<evidence type="ECO:0000256" key="4">
    <source>
        <dbReference type="ARBA" id="ARBA00023136"/>
    </source>
</evidence>
<dbReference type="PANTHER" id="PTHR45719:SF3">
    <property type="entry name" value="BETA-GLUCURONOSYLTRANSFERASE GLCAT14A"/>
    <property type="match status" value="1"/>
</dbReference>
<keyword evidence="2" id="KW-0328">Glycosyltransferase</keyword>
<organism evidence="6 7">
    <name type="scientific">Phtheirospermum japonicum</name>
    <dbReference type="NCBI Taxonomy" id="374723"/>
    <lineage>
        <taxon>Eukaryota</taxon>
        <taxon>Viridiplantae</taxon>
        <taxon>Streptophyta</taxon>
        <taxon>Embryophyta</taxon>
        <taxon>Tracheophyta</taxon>
        <taxon>Spermatophyta</taxon>
        <taxon>Magnoliopsida</taxon>
        <taxon>eudicotyledons</taxon>
        <taxon>Gunneridae</taxon>
        <taxon>Pentapetalae</taxon>
        <taxon>asterids</taxon>
        <taxon>lamiids</taxon>
        <taxon>Lamiales</taxon>
        <taxon>Orobanchaceae</taxon>
        <taxon>Orobanchaceae incertae sedis</taxon>
        <taxon>Phtheirospermum</taxon>
    </lineage>
</organism>
<dbReference type="AlphaFoldDB" id="A0A830B3N2"/>
<dbReference type="GO" id="GO:0016020">
    <property type="term" value="C:membrane"/>
    <property type="evidence" value="ECO:0007669"/>
    <property type="project" value="UniProtKB-SubCell"/>
</dbReference>
<accession>A0A830B3N2</accession>
<gene>
    <name evidence="6" type="ORF">PHJA_000071800</name>
</gene>
<comment type="caution">
    <text evidence="6">The sequence shown here is derived from an EMBL/GenBank/DDBJ whole genome shotgun (WGS) entry which is preliminary data.</text>
</comment>
<evidence type="ECO:0000256" key="1">
    <source>
        <dbReference type="ARBA" id="ARBA00004606"/>
    </source>
</evidence>
<evidence type="ECO:0000256" key="3">
    <source>
        <dbReference type="ARBA" id="ARBA00022679"/>
    </source>
</evidence>
<evidence type="ECO:0000256" key="2">
    <source>
        <dbReference type="ARBA" id="ARBA00022676"/>
    </source>
</evidence>
<proteinExistence type="predicted"/>